<dbReference type="OrthoDB" id="443915at2759"/>
<accession>A0A0N4VNW9</accession>
<dbReference type="STRING" id="51028.A0A0N4VNW9"/>
<evidence type="ECO:0000313" key="2">
    <source>
        <dbReference type="Proteomes" id="UP000274131"/>
    </source>
</evidence>
<sequence length="78" mass="8146">MFATVVQRTSASSSNNNDLFVHVQTGETLSIVVGSDVHQIAGPATVRMVNQAGASAALPLHVPPGHMVQQILDEQVGL</sequence>
<dbReference type="WBParaSite" id="EVEC_0001269201-mRNA-1">
    <property type="protein sequence ID" value="EVEC_0001269201-mRNA-1"/>
    <property type="gene ID" value="EVEC_0001269201"/>
</dbReference>
<evidence type="ECO:0000313" key="3">
    <source>
        <dbReference type="WBParaSite" id="EVEC_0001269201-mRNA-1"/>
    </source>
</evidence>
<protein>
    <submittedName>
        <fullName evidence="3">Nrf1_activ_bdg domain-containing protein</fullName>
    </submittedName>
</protein>
<dbReference type="EMBL" id="UXUI01012855">
    <property type="protein sequence ID" value="VDD97114.1"/>
    <property type="molecule type" value="Genomic_DNA"/>
</dbReference>
<gene>
    <name evidence="1" type="ORF">EVEC_LOCUS11865</name>
</gene>
<dbReference type="AlphaFoldDB" id="A0A0N4VNW9"/>
<name>A0A0N4VNW9_ENTVE</name>
<organism evidence="3">
    <name type="scientific">Enterobius vermicularis</name>
    <name type="common">Human pinworm</name>
    <dbReference type="NCBI Taxonomy" id="51028"/>
    <lineage>
        <taxon>Eukaryota</taxon>
        <taxon>Metazoa</taxon>
        <taxon>Ecdysozoa</taxon>
        <taxon>Nematoda</taxon>
        <taxon>Chromadorea</taxon>
        <taxon>Rhabditida</taxon>
        <taxon>Spirurina</taxon>
        <taxon>Oxyuridomorpha</taxon>
        <taxon>Oxyuroidea</taxon>
        <taxon>Oxyuridae</taxon>
        <taxon>Enterobius</taxon>
    </lineage>
</organism>
<reference evidence="1 2" key="2">
    <citation type="submission" date="2018-10" db="EMBL/GenBank/DDBJ databases">
        <authorList>
            <consortium name="Pathogen Informatics"/>
        </authorList>
    </citation>
    <scope>NUCLEOTIDE SEQUENCE [LARGE SCALE GENOMIC DNA]</scope>
</reference>
<evidence type="ECO:0000313" key="1">
    <source>
        <dbReference type="EMBL" id="VDD97114.1"/>
    </source>
</evidence>
<proteinExistence type="predicted"/>
<reference evidence="3" key="1">
    <citation type="submission" date="2017-02" db="UniProtKB">
        <authorList>
            <consortium name="WormBaseParasite"/>
        </authorList>
    </citation>
    <scope>IDENTIFICATION</scope>
</reference>
<keyword evidence="2" id="KW-1185">Reference proteome</keyword>
<dbReference type="Proteomes" id="UP000274131">
    <property type="component" value="Unassembled WGS sequence"/>
</dbReference>